<dbReference type="EMBL" id="LAZR01004143">
    <property type="protein sequence ID" value="KKN11347.1"/>
    <property type="molecule type" value="Genomic_DNA"/>
</dbReference>
<comment type="caution">
    <text evidence="1">The sequence shown here is derived from an EMBL/GenBank/DDBJ whole genome shotgun (WGS) entry which is preliminary data.</text>
</comment>
<feature type="non-terminal residue" evidence="1">
    <location>
        <position position="1"/>
    </location>
</feature>
<protein>
    <submittedName>
        <fullName evidence="1">Uncharacterized protein</fullName>
    </submittedName>
</protein>
<sequence length="84" mass="9295">GGIETFESCEGGPGHASPDPTIRFHGDAWAGYRAFAVAMEHDLPVLELRRVHDVYGGQLNGPWWALVFRPEVRTLVVEAPKEQP</sequence>
<reference evidence="1" key="1">
    <citation type="journal article" date="2015" name="Nature">
        <title>Complex archaea that bridge the gap between prokaryotes and eukaryotes.</title>
        <authorList>
            <person name="Spang A."/>
            <person name="Saw J.H."/>
            <person name="Jorgensen S.L."/>
            <person name="Zaremba-Niedzwiedzka K."/>
            <person name="Martijn J."/>
            <person name="Lind A.E."/>
            <person name="van Eijk R."/>
            <person name="Schleper C."/>
            <person name="Guy L."/>
            <person name="Ettema T.J."/>
        </authorList>
    </citation>
    <scope>NUCLEOTIDE SEQUENCE</scope>
</reference>
<evidence type="ECO:0000313" key="1">
    <source>
        <dbReference type="EMBL" id="KKN11347.1"/>
    </source>
</evidence>
<dbReference type="AlphaFoldDB" id="A0A0F9NHE7"/>
<gene>
    <name evidence="1" type="ORF">LCGC14_1027290</name>
</gene>
<organism evidence="1">
    <name type="scientific">marine sediment metagenome</name>
    <dbReference type="NCBI Taxonomy" id="412755"/>
    <lineage>
        <taxon>unclassified sequences</taxon>
        <taxon>metagenomes</taxon>
        <taxon>ecological metagenomes</taxon>
    </lineage>
</organism>
<proteinExistence type="predicted"/>
<accession>A0A0F9NHE7</accession>
<name>A0A0F9NHE7_9ZZZZ</name>